<evidence type="ECO:0000313" key="7">
    <source>
        <dbReference type="EMBL" id="OOV87358.1"/>
    </source>
</evidence>
<keyword evidence="2" id="KW-1003">Cell membrane</keyword>
<dbReference type="PROSITE" id="PS51257">
    <property type="entry name" value="PROKAR_LIPOPROTEIN"/>
    <property type="match status" value="1"/>
</dbReference>
<dbReference type="GO" id="GO:0005886">
    <property type="term" value="C:plasma membrane"/>
    <property type="evidence" value="ECO:0007669"/>
    <property type="project" value="UniProtKB-SubCell"/>
</dbReference>
<proteinExistence type="predicted"/>
<reference evidence="7" key="1">
    <citation type="submission" date="2017-02" db="EMBL/GenBank/DDBJ databases">
        <title>Draft Genome Sequence of the Salt Water Bacterium Oceanospirillum linum ATCC 11336.</title>
        <authorList>
            <person name="Trachtenberg A.M."/>
            <person name="Carney J.G."/>
            <person name="Linnane J.D."/>
            <person name="Rheaume B.A."/>
            <person name="Pitts N.L."/>
            <person name="Mykles D.L."/>
            <person name="Maclea K.S."/>
        </authorList>
    </citation>
    <scope>NUCLEOTIDE SEQUENCE [LARGE SCALE GENOMIC DNA]</scope>
    <source>
        <strain evidence="7">ATCC 11336</strain>
    </source>
</reference>
<feature type="transmembrane region" description="Helical" evidence="6">
    <location>
        <begin position="82"/>
        <end position="99"/>
    </location>
</feature>
<feature type="transmembrane region" description="Helical" evidence="6">
    <location>
        <begin position="41"/>
        <end position="62"/>
    </location>
</feature>
<accession>A0A1T1HBW5</accession>
<dbReference type="Proteomes" id="UP000190064">
    <property type="component" value="Unassembled WGS sequence"/>
</dbReference>
<evidence type="ECO:0000256" key="2">
    <source>
        <dbReference type="ARBA" id="ARBA00022475"/>
    </source>
</evidence>
<dbReference type="STRING" id="966.BTA35_0210370"/>
<comment type="caution">
    <text evidence="7">The sequence shown here is derived from an EMBL/GenBank/DDBJ whole genome shotgun (WGS) entry which is preliminary data.</text>
</comment>
<protein>
    <submittedName>
        <fullName evidence="7">ATP F0F1 synthase subunit I</fullName>
    </submittedName>
</protein>
<keyword evidence="8" id="KW-1185">Reference proteome</keyword>
<evidence type="ECO:0000256" key="4">
    <source>
        <dbReference type="ARBA" id="ARBA00022989"/>
    </source>
</evidence>
<keyword evidence="5 6" id="KW-0472">Membrane</keyword>
<dbReference type="InterPro" id="IPR005598">
    <property type="entry name" value="ATP_synth_I"/>
</dbReference>
<dbReference type="Pfam" id="PF03899">
    <property type="entry name" value="ATP-synt_I"/>
    <property type="match status" value="1"/>
</dbReference>
<evidence type="ECO:0000256" key="5">
    <source>
        <dbReference type="ARBA" id="ARBA00023136"/>
    </source>
</evidence>
<keyword evidence="4 6" id="KW-1133">Transmembrane helix</keyword>
<comment type="subcellular location">
    <subcellularLocation>
        <location evidence="1">Cell membrane</location>
        <topology evidence="1">Multi-pass membrane protein</topology>
    </subcellularLocation>
</comment>
<evidence type="ECO:0000256" key="1">
    <source>
        <dbReference type="ARBA" id="ARBA00004651"/>
    </source>
</evidence>
<organism evidence="7 8">
    <name type="scientific">Oceanospirillum linum</name>
    <dbReference type="NCBI Taxonomy" id="966"/>
    <lineage>
        <taxon>Bacteria</taxon>
        <taxon>Pseudomonadati</taxon>
        <taxon>Pseudomonadota</taxon>
        <taxon>Gammaproteobacteria</taxon>
        <taxon>Oceanospirillales</taxon>
        <taxon>Oceanospirillaceae</taxon>
        <taxon>Oceanospirillum</taxon>
    </lineage>
</organism>
<sequence length="127" mass="13997">MGAKSAQLKRPKVIRVVGLQVLVTLFVSGGCLLTGDMVLAYSSFFGGMVCSVPNLYFAWQVFMHQGAQAAKQIVKSFYRAEAVKFGLTAVLFALVFILVRPLNPISFFLTYAVVQVVHWLAPLVVKR</sequence>
<feature type="transmembrane region" description="Helical" evidence="6">
    <location>
        <begin position="12"/>
        <end position="35"/>
    </location>
</feature>
<name>A0A1T1HBW5_OCELI</name>
<feature type="transmembrane region" description="Helical" evidence="6">
    <location>
        <begin position="105"/>
        <end position="125"/>
    </location>
</feature>
<dbReference type="AlphaFoldDB" id="A0A1T1HBW5"/>
<evidence type="ECO:0000256" key="6">
    <source>
        <dbReference type="SAM" id="Phobius"/>
    </source>
</evidence>
<evidence type="ECO:0000256" key="3">
    <source>
        <dbReference type="ARBA" id="ARBA00022692"/>
    </source>
</evidence>
<dbReference type="RefSeq" id="WP_078319720.1">
    <property type="nucleotide sequence ID" value="NZ_FXTS01000003.1"/>
</dbReference>
<gene>
    <name evidence="7" type="ORF">BTA35_0210370</name>
</gene>
<keyword evidence="3 6" id="KW-0812">Transmembrane</keyword>
<evidence type="ECO:0000313" key="8">
    <source>
        <dbReference type="Proteomes" id="UP000190064"/>
    </source>
</evidence>
<dbReference type="EMBL" id="MTSD02000003">
    <property type="protein sequence ID" value="OOV87358.1"/>
    <property type="molecule type" value="Genomic_DNA"/>
</dbReference>